<comment type="caution">
    <text evidence="2">The sequence shown here is derived from an EMBL/GenBank/DDBJ whole genome shotgun (WGS) entry which is preliminary data.</text>
</comment>
<dbReference type="InterPro" id="IPR010561">
    <property type="entry name" value="LIN-9/ALY1"/>
</dbReference>
<name>A0ABR2SFY4_9ROSI</name>
<feature type="coiled-coil region" evidence="1">
    <location>
        <begin position="268"/>
        <end position="295"/>
    </location>
</feature>
<accession>A0ABR2SFY4</accession>
<dbReference type="PANTHER" id="PTHR21689:SF5">
    <property type="entry name" value="PROTEIN ALWAYS EARLY 1-RELATED"/>
    <property type="match status" value="1"/>
</dbReference>
<evidence type="ECO:0000256" key="1">
    <source>
        <dbReference type="SAM" id="Coils"/>
    </source>
</evidence>
<protein>
    <submittedName>
        <fullName evidence="2">Uncharacterized protein</fullName>
    </submittedName>
</protein>
<dbReference type="EMBL" id="JBBPBN010000015">
    <property type="protein sequence ID" value="KAK9023904.1"/>
    <property type="molecule type" value="Genomic_DNA"/>
</dbReference>
<evidence type="ECO:0000313" key="2">
    <source>
        <dbReference type="EMBL" id="KAK9023904.1"/>
    </source>
</evidence>
<dbReference type="Proteomes" id="UP001396334">
    <property type="component" value="Unassembled WGS sequence"/>
</dbReference>
<gene>
    <name evidence="2" type="ORF">V6N11_004091</name>
</gene>
<evidence type="ECO:0000313" key="3">
    <source>
        <dbReference type="Proteomes" id="UP001396334"/>
    </source>
</evidence>
<reference evidence="2 3" key="1">
    <citation type="journal article" date="2024" name="G3 (Bethesda)">
        <title>Genome assembly of Hibiscus sabdariffa L. provides insights into metabolisms of medicinal natural products.</title>
        <authorList>
            <person name="Kim T."/>
        </authorList>
    </citation>
    <scope>NUCLEOTIDE SEQUENCE [LARGE SCALE GENOMIC DNA]</scope>
    <source>
        <strain evidence="2">TK-2024</strain>
        <tissue evidence="2">Old leaves</tissue>
    </source>
</reference>
<organism evidence="2 3">
    <name type="scientific">Hibiscus sabdariffa</name>
    <name type="common">roselle</name>
    <dbReference type="NCBI Taxonomy" id="183260"/>
    <lineage>
        <taxon>Eukaryota</taxon>
        <taxon>Viridiplantae</taxon>
        <taxon>Streptophyta</taxon>
        <taxon>Embryophyta</taxon>
        <taxon>Tracheophyta</taxon>
        <taxon>Spermatophyta</taxon>
        <taxon>Magnoliopsida</taxon>
        <taxon>eudicotyledons</taxon>
        <taxon>Gunneridae</taxon>
        <taxon>Pentapetalae</taxon>
        <taxon>rosids</taxon>
        <taxon>malvids</taxon>
        <taxon>Malvales</taxon>
        <taxon>Malvaceae</taxon>
        <taxon>Malvoideae</taxon>
        <taxon>Hibiscus</taxon>
    </lineage>
</organism>
<sequence length="334" mass="37205">MEFRLRGKEPVIGTYRRGMGPLVDMESAATSEIHQKGKLFTWKNVKVIEIMEKLSNDGGDACINPHAVRRTPRVLVLHSYSRDDIEMTVKGALQRGSSHSFLKNLIIKLNAENPQLFRAMILCDMLEGMEPVIGTYRRSTCPLVDMESAAIGEIHQREKNYQKKVKVDEIMNNLPNDGGEACRGTKEGITDTVQGKVDMEISSANINFHHGVRGRKARRLSQEVDASCNILNSKTAVPNVDIVHIQHPMINPLPMVHIHGREVDIRAMSELNRALDKKEAILTELRNTNDNKLENRNGGGCLKGSKPFKKLTAMVSSALHKSSKPNITAAETPN</sequence>
<keyword evidence="1" id="KW-0175">Coiled coil</keyword>
<keyword evidence="3" id="KW-1185">Reference proteome</keyword>
<dbReference type="PANTHER" id="PTHR21689">
    <property type="entry name" value="LIN-9"/>
    <property type="match status" value="1"/>
</dbReference>
<proteinExistence type="predicted"/>